<proteinExistence type="predicted"/>
<accession>A0ABP7PNT2</accession>
<evidence type="ECO:0000313" key="3">
    <source>
        <dbReference type="Proteomes" id="UP001501337"/>
    </source>
</evidence>
<dbReference type="Proteomes" id="UP001501337">
    <property type="component" value="Unassembled WGS sequence"/>
</dbReference>
<organism evidence="2 3">
    <name type="scientific">Allohahella marinimesophila</name>
    <dbReference type="NCBI Taxonomy" id="1054972"/>
    <lineage>
        <taxon>Bacteria</taxon>
        <taxon>Pseudomonadati</taxon>
        <taxon>Pseudomonadota</taxon>
        <taxon>Gammaproteobacteria</taxon>
        <taxon>Oceanospirillales</taxon>
        <taxon>Hahellaceae</taxon>
        <taxon>Allohahella</taxon>
    </lineage>
</organism>
<comment type="caution">
    <text evidence="2">The sequence shown here is derived from an EMBL/GenBank/DDBJ whole genome shotgun (WGS) entry which is preliminary data.</text>
</comment>
<evidence type="ECO:0000256" key="1">
    <source>
        <dbReference type="SAM" id="MobiDB-lite"/>
    </source>
</evidence>
<protein>
    <submittedName>
        <fullName evidence="2">Uncharacterized protein</fullName>
    </submittedName>
</protein>
<feature type="region of interest" description="Disordered" evidence="1">
    <location>
        <begin position="23"/>
        <end position="74"/>
    </location>
</feature>
<dbReference type="EMBL" id="BAABBO010000011">
    <property type="protein sequence ID" value="GAA3968316.1"/>
    <property type="molecule type" value="Genomic_DNA"/>
</dbReference>
<feature type="compositionally biased region" description="Basic and acidic residues" evidence="1">
    <location>
        <begin position="31"/>
        <end position="62"/>
    </location>
</feature>
<keyword evidence="3" id="KW-1185">Reference proteome</keyword>
<reference evidence="3" key="1">
    <citation type="journal article" date="2019" name="Int. J. Syst. Evol. Microbiol.">
        <title>The Global Catalogue of Microorganisms (GCM) 10K type strain sequencing project: providing services to taxonomists for standard genome sequencing and annotation.</title>
        <authorList>
            <consortium name="The Broad Institute Genomics Platform"/>
            <consortium name="The Broad Institute Genome Sequencing Center for Infectious Disease"/>
            <person name="Wu L."/>
            <person name="Ma J."/>
        </authorList>
    </citation>
    <scope>NUCLEOTIDE SEQUENCE [LARGE SCALE GENOMIC DNA]</scope>
    <source>
        <strain evidence="3">JCM 17555</strain>
    </source>
</reference>
<evidence type="ECO:0000313" key="2">
    <source>
        <dbReference type="EMBL" id="GAA3968316.1"/>
    </source>
</evidence>
<sequence length="74" mass="8224">MDTGADGPAWWHSARRLTALVDTSGAEDLPEPNRADQQKHRAEPAEKGFRLGPEHARMKLQPDDMAYVQLSNPS</sequence>
<name>A0ABP7PNT2_9GAMM</name>
<gene>
    <name evidence="2" type="ORF">GCM10022278_27620</name>
</gene>